<dbReference type="RefSeq" id="WP_394849107.1">
    <property type="nucleotide sequence ID" value="NZ_CP089982.1"/>
</dbReference>
<dbReference type="EMBL" id="CP089982">
    <property type="protein sequence ID" value="WXA98498.1"/>
    <property type="molecule type" value="Genomic_DNA"/>
</dbReference>
<protein>
    <submittedName>
        <fullName evidence="2">Amidase</fullName>
    </submittedName>
</protein>
<proteinExistence type="predicted"/>
<sequence length="483" mass="51643">MDGSLADRLTSYDATSLAEAIRARSLSCEDVISAHFERISKLNKECNALATLDQARALQDARAADTDLRKGRSRGPLHGVPITIKDALLTAGLRTTAGHSKYKDFVPVADAWVVDKLKKAGAIVIGKTNCAALCSDIQTRNDIFGTTTNPWDSDRTSGGSSGGDAAAVALGMSPLSIGSDTSGSIRVPSSYCGVFGLKTSADRIPRDGLLPLHDATHARPDSLTVVGPMARSIRDLALCHEILTGESLPIHTGASPKIYWTHRFDTQAVDDEVGGALDATFSALCNAGAEVAKVEPPFAMEKLFGTFIRLFMFEFCPEEIAGKMMSVFFLSEAVRSLFRGGVRGSYEALKRDQAALRRRMDVFMRGCDGWVLPATPSVAFAHQKTGRAIPMTLNGHTKHRGYWEASVGLTYPFNLLGNPCVVVPMGRSKEGMPIAVQVVGRVGEDRKLLGVAAYIAETIRARAGSSVRAPRNQLLNSGTMGGG</sequence>
<reference evidence="2 3" key="1">
    <citation type="submission" date="2021-12" db="EMBL/GenBank/DDBJ databases">
        <title>Discovery of the Pendulisporaceae a myxobacterial family with distinct sporulation behavior and unique specialized metabolism.</title>
        <authorList>
            <person name="Garcia R."/>
            <person name="Popoff A."/>
            <person name="Bader C.D."/>
            <person name="Loehr J."/>
            <person name="Walesch S."/>
            <person name="Walt C."/>
            <person name="Boldt J."/>
            <person name="Bunk B."/>
            <person name="Haeckl F.J.F.P.J."/>
            <person name="Gunesch A.P."/>
            <person name="Birkelbach J."/>
            <person name="Nuebel U."/>
            <person name="Pietschmann T."/>
            <person name="Bach T."/>
            <person name="Mueller R."/>
        </authorList>
    </citation>
    <scope>NUCLEOTIDE SEQUENCE [LARGE SCALE GENOMIC DNA]</scope>
    <source>
        <strain evidence="2 3">MSr12523</strain>
    </source>
</reference>
<dbReference type="InterPro" id="IPR036928">
    <property type="entry name" value="AS_sf"/>
</dbReference>
<dbReference type="SUPFAM" id="SSF75304">
    <property type="entry name" value="Amidase signature (AS) enzymes"/>
    <property type="match status" value="1"/>
</dbReference>
<name>A0ABZ2KME5_9BACT</name>
<evidence type="ECO:0000313" key="2">
    <source>
        <dbReference type="EMBL" id="WXA98498.1"/>
    </source>
</evidence>
<gene>
    <name evidence="2" type="ORF">LZC95_16865</name>
</gene>
<accession>A0ABZ2KME5</accession>
<dbReference type="InterPro" id="IPR052739">
    <property type="entry name" value="FAAH2"/>
</dbReference>
<dbReference type="PANTHER" id="PTHR43372:SF4">
    <property type="entry name" value="FATTY-ACID AMIDE HYDROLASE 2"/>
    <property type="match status" value="1"/>
</dbReference>
<dbReference type="PANTHER" id="PTHR43372">
    <property type="entry name" value="FATTY-ACID AMIDE HYDROLASE"/>
    <property type="match status" value="1"/>
</dbReference>
<dbReference type="Gene3D" id="3.90.1300.10">
    <property type="entry name" value="Amidase signature (AS) domain"/>
    <property type="match status" value="1"/>
</dbReference>
<dbReference type="Pfam" id="PF01425">
    <property type="entry name" value="Amidase"/>
    <property type="match status" value="1"/>
</dbReference>
<evidence type="ECO:0000259" key="1">
    <source>
        <dbReference type="Pfam" id="PF01425"/>
    </source>
</evidence>
<evidence type="ECO:0000313" key="3">
    <source>
        <dbReference type="Proteomes" id="UP001379533"/>
    </source>
</evidence>
<feature type="domain" description="Amidase" evidence="1">
    <location>
        <begin position="30"/>
        <end position="449"/>
    </location>
</feature>
<dbReference type="InterPro" id="IPR023631">
    <property type="entry name" value="Amidase_dom"/>
</dbReference>
<keyword evidence="3" id="KW-1185">Reference proteome</keyword>
<organism evidence="2 3">
    <name type="scientific">Pendulispora brunnea</name>
    <dbReference type="NCBI Taxonomy" id="2905690"/>
    <lineage>
        <taxon>Bacteria</taxon>
        <taxon>Pseudomonadati</taxon>
        <taxon>Myxococcota</taxon>
        <taxon>Myxococcia</taxon>
        <taxon>Myxococcales</taxon>
        <taxon>Sorangiineae</taxon>
        <taxon>Pendulisporaceae</taxon>
        <taxon>Pendulispora</taxon>
    </lineage>
</organism>
<dbReference type="Proteomes" id="UP001379533">
    <property type="component" value="Chromosome"/>
</dbReference>